<protein>
    <submittedName>
        <fullName evidence="3">Long-chain fatty acid--CoA ligase</fullName>
    </submittedName>
</protein>
<gene>
    <name evidence="3" type="ORF">ACFQ4H_01645</name>
</gene>
<feature type="domain" description="AMP-dependent synthetase/ligase" evidence="1">
    <location>
        <begin position="11"/>
        <end position="392"/>
    </location>
</feature>
<evidence type="ECO:0000313" key="4">
    <source>
        <dbReference type="Proteomes" id="UP001597260"/>
    </source>
</evidence>
<dbReference type="PANTHER" id="PTHR43767:SF12">
    <property type="entry name" value="AMP-DEPENDENT SYNTHETASE AND LIGASE"/>
    <property type="match status" value="1"/>
</dbReference>
<accession>A0ABW3Y5Z1</accession>
<dbReference type="InterPro" id="IPR000873">
    <property type="entry name" value="AMP-dep_synth/lig_dom"/>
</dbReference>
<feature type="domain" description="AMP-binding enzyme C-terminal" evidence="2">
    <location>
        <begin position="442"/>
        <end position="518"/>
    </location>
</feature>
<dbReference type="Proteomes" id="UP001597260">
    <property type="component" value="Unassembled WGS sequence"/>
</dbReference>
<keyword evidence="3" id="KW-0436">Ligase</keyword>
<evidence type="ECO:0000313" key="3">
    <source>
        <dbReference type="EMBL" id="MFD1319786.1"/>
    </source>
</evidence>
<comment type="caution">
    <text evidence="3">The sequence shown here is derived from an EMBL/GenBank/DDBJ whole genome shotgun (WGS) entry which is preliminary data.</text>
</comment>
<dbReference type="InterPro" id="IPR025110">
    <property type="entry name" value="AMP-bd_C"/>
</dbReference>
<dbReference type="Gene3D" id="3.30.300.30">
    <property type="match status" value="1"/>
</dbReference>
<name>A0ABW3Y5Z1_9ACTN</name>
<dbReference type="Pfam" id="PF00501">
    <property type="entry name" value="AMP-binding"/>
    <property type="match status" value="1"/>
</dbReference>
<dbReference type="InterPro" id="IPR042099">
    <property type="entry name" value="ANL_N_sf"/>
</dbReference>
<keyword evidence="4" id="KW-1185">Reference proteome</keyword>
<organism evidence="3 4">
    <name type="scientific">Micromonospora sonneratiae</name>
    <dbReference type="NCBI Taxonomy" id="1184706"/>
    <lineage>
        <taxon>Bacteria</taxon>
        <taxon>Bacillati</taxon>
        <taxon>Actinomycetota</taxon>
        <taxon>Actinomycetes</taxon>
        <taxon>Micromonosporales</taxon>
        <taxon>Micromonosporaceae</taxon>
        <taxon>Micromonospora</taxon>
    </lineage>
</organism>
<dbReference type="PANTHER" id="PTHR43767">
    <property type="entry name" value="LONG-CHAIN-FATTY-ACID--COA LIGASE"/>
    <property type="match status" value="1"/>
</dbReference>
<dbReference type="EMBL" id="JBHTMP010000001">
    <property type="protein sequence ID" value="MFD1319786.1"/>
    <property type="molecule type" value="Genomic_DNA"/>
</dbReference>
<dbReference type="GO" id="GO:0016874">
    <property type="term" value="F:ligase activity"/>
    <property type="evidence" value="ECO:0007669"/>
    <property type="project" value="UniProtKB-KW"/>
</dbReference>
<dbReference type="CDD" id="cd05936">
    <property type="entry name" value="FC-FACS_FadD_like"/>
    <property type="match status" value="1"/>
</dbReference>
<reference evidence="4" key="1">
    <citation type="journal article" date="2019" name="Int. J. Syst. Evol. Microbiol.">
        <title>The Global Catalogue of Microorganisms (GCM) 10K type strain sequencing project: providing services to taxonomists for standard genome sequencing and annotation.</title>
        <authorList>
            <consortium name="The Broad Institute Genomics Platform"/>
            <consortium name="The Broad Institute Genome Sequencing Center for Infectious Disease"/>
            <person name="Wu L."/>
            <person name="Ma J."/>
        </authorList>
    </citation>
    <scope>NUCLEOTIDE SEQUENCE [LARGE SCALE GENOMIC DNA]</scope>
    <source>
        <strain evidence="4">JCM 31037</strain>
    </source>
</reference>
<sequence>MTSLSLAAVLAESARRYPTKTAVVDGEARITYADLWQEARSYAAGLRELGMRPGGTVALLAPNVADFPRAYYAALAVGATVVPVHLLLTAEEAAYVLRDSRAELLICHGSQLAMGAAAAERAGIPLVTVGVVPSDPAQATESTVPVQRSAALPRSPIRRLAELCSGLEPLPSYASRSAEDPAVILYTSGTTGEPKGAVLTHLNLVMNAMVNVFDANDARPTDVVLGCLPLFHSFGQTVAMNGTFRIGGTLVLLARFTGPAALELMVRERVDVFHGVPTMYLALLEAAAGRTALPRLRLCISGGASLPVAVLERFNTAFDTTIFEGYGLSETSPTATTNQPHFGTRAGTVGHPVWGVEVEIARPEVPERIELLGVGELGEIVIRGHNVFDRYLGRPEATGEALVDGWFRTGDLGTRDADGFVTIVDRTKDVVIRGGFNVYPREVEEVLARHPAVAQVAVIGVPDPVHGEEICAVVVLDPSVDPPDVQEVIGWARERLGRHKYPRRIRFVSELPLGPSHKVLKRELRRSITE</sequence>
<dbReference type="RefSeq" id="WP_377566098.1">
    <property type="nucleotide sequence ID" value="NZ_JBHTMP010000001.1"/>
</dbReference>
<evidence type="ECO:0000259" key="2">
    <source>
        <dbReference type="Pfam" id="PF13193"/>
    </source>
</evidence>
<dbReference type="PROSITE" id="PS00455">
    <property type="entry name" value="AMP_BINDING"/>
    <property type="match status" value="1"/>
</dbReference>
<dbReference type="SUPFAM" id="SSF56801">
    <property type="entry name" value="Acetyl-CoA synthetase-like"/>
    <property type="match status" value="1"/>
</dbReference>
<dbReference type="InterPro" id="IPR045851">
    <property type="entry name" value="AMP-bd_C_sf"/>
</dbReference>
<evidence type="ECO:0000259" key="1">
    <source>
        <dbReference type="Pfam" id="PF00501"/>
    </source>
</evidence>
<dbReference type="InterPro" id="IPR050237">
    <property type="entry name" value="ATP-dep_AMP-bd_enzyme"/>
</dbReference>
<dbReference type="InterPro" id="IPR020845">
    <property type="entry name" value="AMP-binding_CS"/>
</dbReference>
<dbReference type="Gene3D" id="3.40.50.12780">
    <property type="entry name" value="N-terminal domain of ligase-like"/>
    <property type="match status" value="1"/>
</dbReference>
<proteinExistence type="predicted"/>
<dbReference type="Pfam" id="PF13193">
    <property type="entry name" value="AMP-binding_C"/>
    <property type="match status" value="1"/>
</dbReference>